<dbReference type="HOGENOM" id="CLU_169174_0_0_1"/>
<dbReference type="Proteomes" id="UP000009172">
    <property type="component" value="Unassembled WGS sequence"/>
</dbReference>
<gene>
    <name evidence="2" type="ORF">TESG_03149</name>
</gene>
<protein>
    <submittedName>
        <fullName evidence="2">Uncharacterized protein</fullName>
    </submittedName>
</protein>
<name>F2RWK6_TRIT1</name>
<dbReference type="AlphaFoldDB" id="F2RWK6"/>
<sequence>MSARKNDKEQTKNAEEAKKKRSQIAGFFRATGLQSLGIPGRRDLRESGQKPAKDEGQEKPHPWTCVCILMRRGDWRPPPSAPHELQTPPQTPPFCLPVYQTSPLMDEEEKEGGCEV</sequence>
<proteinExistence type="predicted"/>
<feature type="compositionally biased region" description="Basic and acidic residues" evidence="1">
    <location>
        <begin position="1"/>
        <end position="18"/>
    </location>
</feature>
<accession>F2RWK6</accession>
<keyword evidence="3" id="KW-1185">Reference proteome</keyword>
<evidence type="ECO:0000313" key="3">
    <source>
        <dbReference type="Proteomes" id="UP000009172"/>
    </source>
</evidence>
<organism evidence="2 3">
    <name type="scientific">Trichophyton tonsurans (strain CBS 112818)</name>
    <name type="common">Scalp ringworm fungus</name>
    <dbReference type="NCBI Taxonomy" id="647933"/>
    <lineage>
        <taxon>Eukaryota</taxon>
        <taxon>Fungi</taxon>
        <taxon>Dikarya</taxon>
        <taxon>Ascomycota</taxon>
        <taxon>Pezizomycotina</taxon>
        <taxon>Eurotiomycetes</taxon>
        <taxon>Eurotiomycetidae</taxon>
        <taxon>Onygenales</taxon>
        <taxon>Arthrodermataceae</taxon>
        <taxon>Trichophyton</taxon>
    </lineage>
</organism>
<evidence type="ECO:0000256" key="1">
    <source>
        <dbReference type="SAM" id="MobiDB-lite"/>
    </source>
</evidence>
<feature type="compositionally biased region" description="Basic and acidic residues" evidence="1">
    <location>
        <begin position="40"/>
        <end position="61"/>
    </location>
</feature>
<feature type="region of interest" description="Disordered" evidence="1">
    <location>
        <begin position="76"/>
        <end position="116"/>
    </location>
</feature>
<dbReference type="EMBL" id="GG698489">
    <property type="protein sequence ID" value="EGD95680.1"/>
    <property type="molecule type" value="Genomic_DNA"/>
</dbReference>
<evidence type="ECO:0000313" key="2">
    <source>
        <dbReference type="EMBL" id="EGD95680.1"/>
    </source>
</evidence>
<feature type="region of interest" description="Disordered" evidence="1">
    <location>
        <begin position="1"/>
        <end position="62"/>
    </location>
</feature>
<reference evidence="3" key="1">
    <citation type="journal article" date="2012" name="MBio">
        <title>Comparative genome analysis of Trichophyton rubrum and related dermatophytes reveals candidate genes involved in infection.</title>
        <authorList>
            <person name="Martinez D.A."/>
            <person name="Oliver B.G."/>
            <person name="Graeser Y."/>
            <person name="Goldberg J.M."/>
            <person name="Li W."/>
            <person name="Martinez-Rossi N.M."/>
            <person name="Monod M."/>
            <person name="Shelest E."/>
            <person name="Barton R.C."/>
            <person name="Birch E."/>
            <person name="Brakhage A.A."/>
            <person name="Chen Z."/>
            <person name="Gurr S.J."/>
            <person name="Heiman D."/>
            <person name="Heitman J."/>
            <person name="Kosti I."/>
            <person name="Rossi A."/>
            <person name="Saif S."/>
            <person name="Samalova M."/>
            <person name="Saunders C.W."/>
            <person name="Shea T."/>
            <person name="Summerbell R.C."/>
            <person name="Xu J."/>
            <person name="Young S."/>
            <person name="Zeng Q."/>
            <person name="Birren B.W."/>
            <person name="Cuomo C.A."/>
            <person name="White T.C."/>
        </authorList>
    </citation>
    <scope>NUCLEOTIDE SEQUENCE [LARGE SCALE GENOMIC DNA]</scope>
    <source>
        <strain evidence="3">CBS 112818</strain>
    </source>
</reference>